<reference evidence="6" key="1">
    <citation type="submission" date="2022-07" db="EMBL/GenBank/DDBJ databases">
        <title>Phylogenomic reconstructions and comparative analyses of Kickxellomycotina fungi.</title>
        <authorList>
            <person name="Reynolds N.K."/>
            <person name="Stajich J.E."/>
            <person name="Barry K."/>
            <person name="Grigoriev I.V."/>
            <person name="Crous P."/>
            <person name="Smith M.E."/>
        </authorList>
    </citation>
    <scope>NUCLEOTIDE SEQUENCE</scope>
    <source>
        <strain evidence="6">CBS 109367</strain>
    </source>
</reference>
<proteinExistence type="inferred from homology"/>
<dbReference type="GO" id="GO:0003735">
    <property type="term" value="F:structural constituent of ribosome"/>
    <property type="evidence" value="ECO:0007669"/>
    <property type="project" value="InterPro"/>
</dbReference>
<dbReference type="AlphaFoldDB" id="A0A9W8GQP8"/>
<dbReference type="GO" id="GO:0032543">
    <property type="term" value="P:mitochondrial translation"/>
    <property type="evidence" value="ECO:0007669"/>
    <property type="project" value="TreeGrafter"/>
</dbReference>
<evidence type="ECO:0000256" key="4">
    <source>
        <dbReference type="ARBA" id="ARBA00035264"/>
    </source>
</evidence>
<dbReference type="Pfam" id="PF01084">
    <property type="entry name" value="Ribosomal_S18"/>
    <property type="match status" value="1"/>
</dbReference>
<evidence type="ECO:0000256" key="3">
    <source>
        <dbReference type="ARBA" id="ARBA00023274"/>
    </source>
</evidence>
<gene>
    <name evidence="6" type="ORF">IWW39_001144</name>
</gene>
<dbReference type="NCBIfam" id="TIGR00165">
    <property type="entry name" value="S18"/>
    <property type="match status" value="1"/>
</dbReference>
<dbReference type="GO" id="GO:0070181">
    <property type="term" value="F:small ribosomal subunit rRNA binding"/>
    <property type="evidence" value="ECO:0007669"/>
    <property type="project" value="TreeGrafter"/>
</dbReference>
<dbReference type="HAMAP" id="MF_00270">
    <property type="entry name" value="Ribosomal_bS18"/>
    <property type="match status" value="1"/>
</dbReference>
<dbReference type="GO" id="GO:0005763">
    <property type="term" value="C:mitochondrial small ribosomal subunit"/>
    <property type="evidence" value="ECO:0007669"/>
    <property type="project" value="TreeGrafter"/>
</dbReference>
<sequence>MLRTLGAYLLKPRFGLQPLVRGFGSDSKPPGADVGPLGGPEMFSKITGTNETKESMQEQIDKLMSPEAASGPGQVYENVEYTRNFHPKSTYHPHELDEGYAKKSRNKFTQTKKTWDPFVALDLDPLKAYKNASLLSNFVTDMGKIKPRYKTGLTPKSQRRVAQAIKRARAFGLIPVTSRLGFVSNSKAISRGARYA</sequence>
<protein>
    <recommendedName>
        <fullName evidence="4">Small ribosomal subunit protein bS18m</fullName>
    </recommendedName>
</protein>
<evidence type="ECO:0000313" key="7">
    <source>
        <dbReference type="Proteomes" id="UP001151516"/>
    </source>
</evidence>
<dbReference type="Gene3D" id="4.10.640.10">
    <property type="entry name" value="Ribosomal protein S18"/>
    <property type="match status" value="1"/>
</dbReference>
<dbReference type="EMBL" id="JANBTX010000018">
    <property type="protein sequence ID" value="KAJ2689920.1"/>
    <property type="molecule type" value="Genomic_DNA"/>
</dbReference>
<comment type="caution">
    <text evidence="6">The sequence shown here is derived from an EMBL/GenBank/DDBJ whole genome shotgun (WGS) entry which is preliminary data.</text>
</comment>
<evidence type="ECO:0000313" key="6">
    <source>
        <dbReference type="EMBL" id="KAJ2689920.1"/>
    </source>
</evidence>
<dbReference type="PRINTS" id="PR00974">
    <property type="entry name" value="RIBOSOMALS18"/>
</dbReference>
<dbReference type="PANTHER" id="PTHR13479">
    <property type="entry name" value="30S RIBOSOMAL PROTEIN S18"/>
    <property type="match status" value="1"/>
</dbReference>
<dbReference type="InterPro" id="IPR036870">
    <property type="entry name" value="Ribosomal_bS18_sf"/>
</dbReference>
<evidence type="ECO:0000256" key="2">
    <source>
        <dbReference type="ARBA" id="ARBA00022980"/>
    </source>
</evidence>
<keyword evidence="7" id="KW-1185">Reference proteome</keyword>
<dbReference type="OrthoDB" id="21463at2759"/>
<evidence type="ECO:0000256" key="1">
    <source>
        <dbReference type="ARBA" id="ARBA00005589"/>
    </source>
</evidence>
<dbReference type="InterPro" id="IPR001648">
    <property type="entry name" value="Ribosomal_bS18"/>
</dbReference>
<keyword evidence="2 5" id="KW-0689">Ribosomal protein</keyword>
<evidence type="ECO:0000256" key="5">
    <source>
        <dbReference type="RuleBase" id="RU003910"/>
    </source>
</evidence>
<comment type="similarity">
    <text evidence="1 5">Belongs to the bacterial ribosomal protein bS18 family.</text>
</comment>
<keyword evidence="3 5" id="KW-0687">Ribonucleoprotein</keyword>
<accession>A0A9W8GQP8</accession>
<dbReference type="Proteomes" id="UP001151516">
    <property type="component" value="Unassembled WGS sequence"/>
</dbReference>
<name>A0A9W8GQP8_9FUNG</name>
<dbReference type="SUPFAM" id="SSF46911">
    <property type="entry name" value="Ribosomal protein S18"/>
    <property type="match status" value="1"/>
</dbReference>
<dbReference type="PANTHER" id="PTHR13479:SF40">
    <property type="entry name" value="SMALL RIBOSOMAL SUBUNIT PROTEIN BS18M"/>
    <property type="match status" value="1"/>
</dbReference>
<organism evidence="6 7">
    <name type="scientific">Coemansia spiralis</name>
    <dbReference type="NCBI Taxonomy" id="417178"/>
    <lineage>
        <taxon>Eukaryota</taxon>
        <taxon>Fungi</taxon>
        <taxon>Fungi incertae sedis</taxon>
        <taxon>Zoopagomycota</taxon>
        <taxon>Kickxellomycotina</taxon>
        <taxon>Kickxellomycetes</taxon>
        <taxon>Kickxellales</taxon>
        <taxon>Kickxellaceae</taxon>
        <taxon>Coemansia</taxon>
    </lineage>
</organism>